<proteinExistence type="predicted"/>
<protein>
    <submittedName>
        <fullName evidence="1">Uncharacterized protein</fullName>
    </submittedName>
</protein>
<dbReference type="AlphaFoldDB" id="A0A6C0IS75"/>
<accession>A0A6C0IS75</accession>
<dbReference type="EMBL" id="MN740251">
    <property type="protein sequence ID" value="QHT96058.1"/>
    <property type="molecule type" value="Genomic_DNA"/>
</dbReference>
<evidence type="ECO:0000313" key="1">
    <source>
        <dbReference type="EMBL" id="QHT96058.1"/>
    </source>
</evidence>
<name>A0A6C0IS75_9ZZZZ</name>
<sequence>MDFLFNLLNLGSLSLQTNKKHKVNLAGAFIVPININGDMNVSDIDSSAGLDVLLFHPNKKSVANDNNNNK</sequence>
<organism evidence="1">
    <name type="scientific">viral metagenome</name>
    <dbReference type="NCBI Taxonomy" id="1070528"/>
    <lineage>
        <taxon>unclassified sequences</taxon>
        <taxon>metagenomes</taxon>
        <taxon>organismal metagenomes</taxon>
    </lineage>
</organism>
<reference evidence="1" key="1">
    <citation type="journal article" date="2020" name="Nature">
        <title>Giant virus diversity and host interactions through global metagenomics.</title>
        <authorList>
            <person name="Schulz F."/>
            <person name="Roux S."/>
            <person name="Paez-Espino D."/>
            <person name="Jungbluth S."/>
            <person name="Walsh D.A."/>
            <person name="Denef V.J."/>
            <person name="McMahon K.D."/>
            <person name="Konstantinidis K.T."/>
            <person name="Eloe-Fadrosh E.A."/>
            <person name="Kyrpides N.C."/>
            <person name="Woyke T."/>
        </authorList>
    </citation>
    <scope>NUCLEOTIDE SEQUENCE</scope>
    <source>
        <strain evidence="1">GVMAG-M-3300024301-20</strain>
    </source>
</reference>